<comment type="caution">
    <text evidence="1">The sequence shown here is derived from an EMBL/GenBank/DDBJ whole genome shotgun (WGS) entry which is preliminary data.</text>
</comment>
<accession>A0ABS7ZMK4</accession>
<sequence>MPSDELIMIPADAAARDTLLHRLDTLGALDHPRVEPLAAVEVRPDGRIGVRRGAGTTADLPTVLAVRGRLSVP</sequence>
<protein>
    <submittedName>
        <fullName evidence="1">Uncharacterized protein</fullName>
    </submittedName>
</protein>
<evidence type="ECO:0000313" key="1">
    <source>
        <dbReference type="EMBL" id="MCA5895010.1"/>
    </source>
</evidence>
<proteinExistence type="predicted"/>
<organism evidence="1 2">
    <name type="scientific">Isoptericola luteus</name>
    <dbReference type="NCBI Taxonomy" id="2879484"/>
    <lineage>
        <taxon>Bacteria</taxon>
        <taxon>Bacillati</taxon>
        <taxon>Actinomycetota</taxon>
        <taxon>Actinomycetes</taxon>
        <taxon>Micrococcales</taxon>
        <taxon>Promicromonosporaceae</taxon>
        <taxon>Isoptericola</taxon>
    </lineage>
</organism>
<dbReference type="RefSeq" id="WP_225566742.1">
    <property type="nucleotide sequence ID" value="NZ_JAIXCQ010000015.1"/>
</dbReference>
<name>A0ABS7ZMK4_9MICO</name>
<evidence type="ECO:0000313" key="2">
    <source>
        <dbReference type="Proteomes" id="UP001319870"/>
    </source>
</evidence>
<reference evidence="1 2" key="1">
    <citation type="submission" date="2021-09" db="EMBL/GenBank/DDBJ databases">
        <title>Isoptericola luteus sp. nov., a novel bacterium isolated from Harbin, the capital city of Heilongjiang province.</title>
        <authorList>
            <person name="Li J."/>
        </authorList>
    </citation>
    <scope>NUCLEOTIDE SEQUENCE [LARGE SCALE GENOMIC DNA]</scope>
    <source>
        <strain evidence="1 2">NEAU-Y5</strain>
    </source>
</reference>
<keyword evidence="2" id="KW-1185">Reference proteome</keyword>
<dbReference type="Proteomes" id="UP001319870">
    <property type="component" value="Unassembled WGS sequence"/>
</dbReference>
<dbReference type="EMBL" id="JAIXCQ010000015">
    <property type="protein sequence ID" value="MCA5895010.1"/>
    <property type="molecule type" value="Genomic_DNA"/>
</dbReference>
<gene>
    <name evidence="1" type="ORF">LEP48_16900</name>
</gene>